<sequence length="184" mass="21721">MDCFGRKTMKIKESLLTKYMKMILGIPGQLDEYRKQEMQRICNNAFVITWLYIVTATMFFMLYGYLHPFNGIMMFSMSNVIFLFFVSVYMKLAARKSHLTKEEVSIEDYNKAKKKILLLSIKDFILFVVIFNLLDAILNFVFDNDNILNQIIHPKKGFTILIFFGTFVAIGNYISRLHRMKKMK</sequence>
<feature type="transmembrane region" description="Helical" evidence="1">
    <location>
        <begin position="44"/>
        <end position="66"/>
    </location>
</feature>
<keyword evidence="3" id="KW-1185">Reference proteome</keyword>
<keyword evidence="1" id="KW-0812">Transmembrane</keyword>
<dbReference type="InterPro" id="IPR021697">
    <property type="entry name" value="DUF3278"/>
</dbReference>
<reference evidence="2 3" key="1">
    <citation type="submission" date="2018-08" db="EMBL/GenBank/DDBJ databases">
        <title>Comparative genomics of wild bee and flower associated Lactobacillus reveals potential adaptation to the bee host.</title>
        <authorList>
            <person name="Vuong H.Q."/>
            <person name="Mcfrederick Q.S."/>
        </authorList>
    </citation>
    <scope>NUCLEOTIDE SEQUENCE [LARGE SCALE GENOMIC DNA]</scope>
    <source>
        <strain evidence="2 3">HV_13</strain>
    </source>
</reference>
<accession>A0ABY2YYP2</accession>
<dbReference type="EMBL" id="QUAV01000001">
    <property type="protein sequence ID" value="TPR26438.1"/>
    <property type="molecule type" value="Genomic_DNA"/>
</dbReference>
<protein>
    <submittedName>
        <fullName evidence="2">DUF3278 domain-containing protein</fullName>
    </submittedName>
</protein>
<proteinExistence type="predicted"/>
<keyword evidence="1" id="KW-0472">Membrane</keyword>
<dbReference type="Proteomes" id="UP000777560">
    <property type="component" value="Unassembled WGS sequence"/>
</dbReference>
<keyword evidence="1" id="KW-1133">Transmembrane helix</keyword>
<evidence type="ECO:0000313" key="3">
    <source>
        <dbReference type="Proteomes" id="UP000777560"/>
    </source>
</evidence>
<gene>
    <name evidence="2" type="ORF">DY114_01715</name>
</gene>
<feature type="transmembrane region" description="Helical" evidence="1">
    <location>
        <begin position="72"/>
        <end position="92"/>
    </location>
</feature>
<evidence type="ECO:0000256" key="1">
    <source>
        <dbReference type="SAM" id="Phobius"/>
    </source>
</evidence>
<feature type="transmembrane region" description="Helical" evidence="1">
    <location>
        <begin position="157"/>
        <end position="175"/>
    </location>
</feature>
<organism evidence="2 3">
    <name type="scientific">Apilactobacillus micheneri</name>
    <dbReference type="NCBI Taxonomy" id="1899430"/>
    <lineage>
        <taxon>Bacteria</taxon>
        <taxon>Bacillati</taxon>
        <taxon>Bacillota</taxon>
        <taxon>Bacilli</taxon>
        <taxon>Lactobacillales</taxon>
        <taxon>Lactobacillaceae</taxon>
        <taxon>Apilactobacillus</taxon>
    </lineage>
</organism>
<feature type="transmembrane region" description="Helical" evidence="1">
    <location>
        <begin position="124"/>
        <end position="142"/>
    </location>
</feature>
<name>A0ABY2YYP2_9LACO</name>
<evidence type="ECO:0000313" key="2">
    <source>
        <dbReference type="EMBL" id="TPR26438.1"/>
    </source>
</evidence>
<dbReference type="Pfam" id="PF11683">
    <property type="entry name" value="DUF3278"/>
    <property type="match status" value="1"/>
</dbReference>
<comment type="caution">
    <text evidence="2">The sequence shown here is derived from an EMBL/GenBank/DDBJ whole genome shotgun (WGS) entry which is preliminary data.</text>
</comment>